<dbReference type="CDD" id="cd03034">
    <property type="entry name" value="ArsC_ArsC"/>
    <property type="match status" value="1"/>
</dbReference>
<dbReference type="Gene3D" id="3.40.30.10">
    <property type="entry name" value="Glutaredoxin"/>
    <property type="match status" value="1"/>
</dbReference>
<evidence type="ECO:0000256" key="2">
    <source>
        <dbReference type="ARBA" id="ARBA00023002"/>
    </source>
</evidence>
<dbReference type="GO" id="GO:0008794">
    <property type="term" value="F:arsenate reductase (glutaredoxin) activity"/>
    <property type="evidence" value="ECO:0007669"/>
    <property type="project" value="UniProtKB-UniRule"/>
</dbReference>
<proteinExistence type="inferred from homology"/>
<dbReference type="EC" id="1.20.4.1" evidence="4"/>
<dbReference type="SUPFAM" id="SSF52833">
    <property type="entry name" value="Thioredoxin-like"/>
    <property type="match status" value="1"/>
</dbReference>
<dbReference type="Proteomes" id="UP000245168">
    <property type="component" value="Unassembled WGS sequence"/>
</dbReference>
<dbReference type="PROSITE" id="PS51353">
    <property type="entry name" value="ARSC"/>
    <property type="match status" value="1"/>
</dbReference>
<name>A0A2U2BW67_9PROT</name>
<comment type="caution">
    <text evidence="5">The sequence shown here is derived from an EMBL/GenBank/DDBJ whole genome shotgun (WGS) entry which is preliminary data.</text>
</comment>
<evidence type="ECO:0000256" key="3">
    <source>
        <dbReference type="PROSITE-ProRule" id="PRU01282"/>
    </source>
</evidence>
<accession>A0A2U2BW67</accession>
<evidence type="ECO:0000313" key="6">
    <source>
        <dbReference type="Proteomes" id="UP000245168"/>
    </source>
</evidence>
<dbReference type="InterPro" id="IPR036249">
    <property type="entry name" value="Thioredoxin-like_sf"/>
</dbReference>
<evidence type="ECO:0000313" key="5">
    <source>
        <dbReference type="EMBL" id="PWE18265.1"/>
    </source>
</evidence>
<dbReference type="OrthoDB" id="9790554at2"/>
<evidence type="ECO:0000256" key="4">
    <source>
        <dbReference type="RuleBase" id="RU362029"/>
    </source>
</evidence>
<reference evidence="6" key="1">
    <citation type="submission" date="2018-05" db="EMBL/GenBank/DDBJ databases">
        <authorList>
            <person name="Liu B.-T."/>
        </authorList>
    </citation>
    <scope>NUCLEOTIDE SEQUENCE [LARGE SCALE GENOMIC DNA]</scope>
    <source>
        <strain evidence="6">WD6-1</strain>
    </source>
</reference>
<evidence type="ECO:0000256" key="1">
    <source>
        <dbReference type="ARBA" id="ARBA00007198"/>
    </source>
</evidence>
<dbReference type="EMBL" id="QEXV01000001">
    <property type="protein sequence ID" value="PWE18265.1"/>
    <property type="molecule type" value="Genomic_DNA"/>
</dbReference>
<comment type="catalytic activity">
    <reaction evidence="4">
        <text>[glutaredoxin]-dithiol + arsenate + glutathione + H(+) = glutathionyl-S-S-[glutaredoxin] + arsenite + H2O</text>
        <dbReference type="Rhea" id="RHEA:22016"/>
        <dbReference type="Rhea" id="RHEA-COMP:10729"/>
        <dbReference type="Rhea" id="RHEA-COMP:17668"/>
        <dbReference type="ChEBI" id="CHEBI:15377"/>
        <dbReference type="ChEBI" id="CHEBI:15378"/>
        <dbReference type="ChEBI" id="CHEBI:29242"/>
        <dbReference type="ChEBI" id="CHEBI:29950"/>
        <dbReference type="ChEBI" id="CHEBI:48597"/>
        <dbReference type="ChEBI" id="CHEBI:57925"/>
        <dbReference type="ChEBI" id="CHEBI:146199"/>
        <dbReference type="EC" id="1.20.4.1"/>
    </reaction>
</comment>
<dbReference type="PANTHER" id="PTHR30041:SF4">
    <property type="entry name" value="ARSENATE REDUCTASE"/>
    <property type="match status" value="1"/>
</dbReference>
<keyword evidence="6" id="KW-1185">Reference proteome</keyword>
<organism evidence="5 6">
    <name type="scientific">Marinicauda salina</name>
    <dbReference type="NCBI Taxonomy" id="2135793"/>
    <lineage>
        <taxon>Bacteria</taxon>
        <taxon>Pseudomonadati</taxon>
        <taxon>Pseudomonadota</taxon>
        <taxon>Alphaproteobacteria</taxon>
        <taxon>Maricaulales</taxon>
        <taxon>Maricaulaceae</taxon>
        <taxon>Marinicauda</taxon>
    </lineage>
</organism>
<dbReference type="InterPro" id="IPR006659">
    <property type="entry name" value="Arsenate_reductase"/>
</dbReference>
<dbReference type="PANTHER" id="PTHR30041">
    <property type="entry name" value="ARSENATE REDUCTASE"/>
    <property type="match status" value="1"/>
</dbReference>
<comment type="similarity">
    <text evidence="1 3 4">Belongs to the ArsC family.</text>
</comment>
<gene>
    <name evidence="5" type="primary">arsC</name>
    <name evidence="5" type="ORF">DDZ18_01260</name>
</gene>
<dbReference type="RefSeq" id="WP_109251539.1">
    <property type="nucleotide sequence ID" value="NZ_QEXV01000001.1"/>
</dbReference>
<dbReference type="NCBIfam" id="TIGR00014">
    <property type="entry name" value="arsC"/>
    <property type="match status" value="1"/>
</dbReference>
<keyword evidence="2 4" id="KW-0560">Oxidoreductase</keyword>
<sequence length="113" mass="12607">MEYWHNPRCTKSREALALLREKGVEPEVREYLKTPPSEAELKALIGKLGLASARDLMRTKEALYKELGLKDETDEDRLVAAMAENPKLIERPVLINGAKAAIGRPPAEILDAL</sequence>
<dbReference type="Pfam" id="PF03960">
    <property type="entry name" value="ArsC"/>
    <property type="match status" value="1"/>
</dbReference>
<dbReference type="InterPro" id="IPR006660">
    <property type="entry name" value="Arsenate_reductase-like"/>
</dbReference>
<dbReference type="AlphaFoldDB" id="A0A2U2BW67"/>
<protein>
    <recommendedName>
        <fullName evidence="4">Arsenate reductase</fullName>
        <ecNumber evidence="4">1.20.4.1</ecNumber>
    </recommendedName>
</protein>